<dbReference type="EMBL" id="VOOR01000076">
    <property type="protein sequence ID" value="TXB60571.1"/>
    <property type="molecule type" value="Genomic_DNA"/>
</dbReference>
<keyword evidence="3" id="KW-0813">Transport</keyword>
<dbReference type="PANTHER" id="PTHR30026">
    <property type="entry name" value="OUTER MEMBRANE PROTEIN TOLC"/>
    <property type="match status" value="1"/>
</dbReference>
<proteinExistence type="inferred from homology"/>
<keyword evidence="6" id="KW-0472">Membrane</keyword>
<sequence length="475" mass="53793">MKTYFTTILFLALCWPAQRLSGQDSLRLSQFIAMAEARALRGYQAQIELEQAKLRYALAKANLLPQLSATANLPNYQRTVSEIVQPDGTIRFQPVRNNNSAIGLRLTQDIPLTGGTLFLQTNLQRFDNFESADQLYNGTPFRVGLFQPIFGFNASKWQQQLAPVQLEEAQKQFLADRAAIRTEATRLFFDYLYARTELNISSANQQSNQELYEIARERHRLGKISDSDLMQLQVNLLSAQRSYQNDLQNFRDQAARLRAYLGESPGFPLGNPVSPQPPKANTLSVEDAIARAWEARPEPSRLRRQLLEAEQDVAQAKGEGGFQASLTASLGFTRSAQEVAPIYQEPLQEQLVQVQLSVPILDWGAQRSRVRLSQAALELQQRQALQQEVNLEADIRQTHQRLASLQLEVGLAQELMGLAVQRFDIAQQTYRLGGIDITNLIISQQEKDLATRTYVYALGDSWQAWYDFQELTLNQ</sequence>
<dbReference type="GO" id="GO:0009279">
    <property type="term" value="C:cell outer membrane"/>
    <property type="evidence" value="ECO:0007669"/>
    <property type="project" value="UniProtKB-SubCell"/>
</dbReference>
<dbReference type="GO" id="GO:0015288">
    <property type="term" value="F:porin activity"/>
    <property type="evidence" value="ECO:0007669"/>
    <property type="project" value="TreeGrafter"/>
</dbReference>
<dbReference type="OrthoDB" id="940457at2"/>
<dbReference type="GO" id="GO:1990281">
    <property type="term" value="C:efflux pump complex"/>
    <property type="evidence" value="ECO:0007669"/>
    <property type="project" value="TreeGrafter"/>
</dbReference>
<evidence type="ECO:0000256" key="3">
    <source>
        <dbReference type="ARBA" id="ARBA00022448"/>
    </source>
</evidence>
<keyword evidence="9" id="KW-1185">Reference proteome</keyword>
<organism evidence="8 9">
    <name type="scientific">Phaeodactylibacter luteus</name>
    <dbReference type="NCBI Taxonomy" id="1564516"/>
    <lineage>
        <taxon>Bacteria</taxon>
        <taxon>Pseudomonadati</taxon>
        <taxon>Bacteroidota</taxon>
        <taxon>Saprospiria</taxon>
        <taxon>Saprospirales</taxon>
        <taxon>Haliscomenobacteraceae</taxon>
        <taxon>Phaeodactylibacter</taxon>
    </lineage>
</organism>
<evidence type="ECO:0000256" key="4">
    <source>
        <dbReference type="ARBA" id="ARBA00022452"/>
    </source>
</evidence>
<evidence type="ECO:0000256" key="6">
    <source>
        <dbReference type="ARBA" id="ARBA00023136"/>
    </source>
</evidence>
<evidence type="ECO:0000313" key="8">
    <source>
        <dbReference type="EMBL" id="TXB60571.1"/>
    </source>
</evidence>
<evidence type="ECO:0000313" key="9">
    <source>
        <dbReference type="Proteomes" id="UP000321580"/>
    </source>
</evidence>
<gene>
    <name evidence="8" type="ORF">FRY97_20485</name>
</gene>
<dbReference type="GO" id="GO:0015562">
    <property type="term" value="F:efflux transmembrane transporter activity"/>
    <property type="evidence" value="ECO:0007669"/>
    <property type="project" value="InterPro"/>
</dbReference>
<protein>
    <submittedName>
        <fullName evidence="8">TolC family protein</fullName>
    </submittedName>
</protein>
<dbReference type="InterPro" id="IPR051906">
    <property type="entry name" value="TolC-like"/>
</dbReference>
<comment type="similarity">
    <text evidence="2">Belongs to the outer membrane factor (OMF) (TC 1.B.17) family.</text>
</comment>
<reference evidence="8 9" key="1">
    <citation type="submission" date="2019-08" db="EMBL/GenBank/DDBJ databases">
        <title>Genome of Phaeodactylibacter luteus.</title>
        <authorList>
            <person name="Bowman J.P."/>
        </authorList>
    </citation>
    <scope>NUCLEOTIDE SEQUENCE [LARGE SCALE GENOMIC DNA]</scope>
    <source>
        <strain evidence="8 9">KCTC 42180</strain>
    </source>
</reference>
<dbReference type="PANTHER" id="PTHR30026:SF20">
    <property type="entry name" value="OUTER MEMBRANE PROTEIN TOLC"/>
    <property type="match status" value="1"/>
</dbReference>
<dbReference type="Proteomes" id="UP000321580">
    <property type="component" value="Unassembled WGS sequence"/>
</dbReference>
<dbReference type="RefSeq" id="WP_147169491.1">
    <property type="nucleotide sequence ID" value="NZ_VOOR01000076.1"/>
</dbReference>
<evidence type="ECO:0000256" key="7">
    <source>
        <dbReference type="ARBA" id="ARBA00023237"/>
    </source>
</evidence>
<comment type="subcellular location">
    <subcellularLocation>
        <location evidence="1">Cell outer membrane</location>
    </subcellularLocation>
</comment>
<dbReference type="SUPFAM" id="SSF56954">
    <property type="entry name" value="Outer membrane efflux proteins (OEP)"/>
    <property type="match status" value="1"/>
</dbReference>
<keyword evidence="5" id="KW-0812">Transmembrane</keyword>
<name>A0A5C6RFW6_9BACT</name>
<dbReference type="Pfam" id="PF02321">
    <property type="entry name" value="OEP"/>
    <property type="match status" value="2"/>
</dbReference>
<comment type="caution">
    <text evidence="8">The sequence shown here is derived from an EMBL/GenBank/DDBJ whole genome shotgun (WGS) entry which is preliminary data.</text>
</comment>
<evidence type="ECO:0000256" key="2">
    <source>
        <dbReference type="ARBA" id="ARBA00007613"/>
    </source>
</evidence>
<keyword evidence="4" id="KW-1134">Transmembrane beta strand</keyword>
<dbReference type="InterPro" id="IPR003423">
    <property type="entry name" value="OMP_efflux"/>
</dbReference>
<evidence type="ECO:0000256" key="1">
    <source>
        <dbReference type="ARBA" id="ARBA00004442"/>
    </source>
</evidence>
<keyword evidence="7" id="KW-0998">Cell outer membrane</keyword>
<dbReference type="AlphaFoldDB" id="A0A5C6RFW6"/>
<dbReference type="Gene3D" id="1.20.1600.10">
    <property type="entry name" value="Outer membrane efflux proteins (OEP)"/>
    <property type="match status" value="1"/>
</dbReference>
<accession>A0A5C6RFW6</accession>
<evidence type="ECO:0000256" key="5">
    <source>
        <dbReference type="ARBA" id="ARBA00022692"/>
    </source>
</evidence>